<dbReference type="Pfam" id="PF01526">
    <property type="entry name" value="DDE_Tnp_Tn3"/>
    <property type="match status" value="1"/>
</dbReference>
<evidence type="ECO:0000256" key="1">
    <source>
        <dbReference type="ARBA" id="ARBA00009402"/>
    </source>
</evidence>
<dbReference type="NCBIfam" id="NF033527">
    <property type="entry name" value="transpos_Tn3"/>
    <property type="match status" value="1"/>
</dbReference>
<organism evidence="7 8">
    <name type="scientific">Pelosinus baikalensis</name>
    <dbReference type="NCBI Taxonomy" id="2892015"/>
    <lineage>
        <taxon>Bacteria</taxon>
        <taxon>Bacillati</taxon>
        <taxon>Bacillota</taxon>
        <taxon>Negativicutes</taxon>
        <taxon>Selenomonadales</taxon>
        <taxon>Sporomusaceae</taxon>
        <taxon>Pelosinus</taxon>
    </lineage>
</organism>
<dbReference type="InterPro" id="IPR047653">
    <property type="entry name" value="Tn3-like_transpos"/>
</dbReference>
<proteinExistence type="inferred from homology"/>
<keyword evidence="2" id="KW-0815">Transposition</keyword>
<dbReference type="InterPro" id="IPR002513">
    <property type="entry name" value="Tn3_Tnp_DDE_dom"/>
</dbReference>
<gene>
    <name evidence="7" type="ORF">LMF89_25245</name>
</gene>
<keyword evidence="3" id="KW-0238">DNA-binding</keyword>
<accession>A0ABS8HZS6</accession>
<evidence type="ECO:0000313" key="8">
    <source>
        <dbReference type="Proteomes" id="UP001165492"/>
    </source>
</evidence>
<comment type="caution">
    <text evidence="7">The sequence shown here is derived from an EMBL/GenBank/DDBJ whole genome shotgun (WGS) entry which is preliminary data.</text>
</comment>
<protein>
    <submittedName>
        <fullName evidence="7">Tn3 family transposase</fullName>
    </submittedName>
</protein>
<comment type="similarity">
    <text evidence="1">Belongs to the transposase 7 family.</text>
</comment>
<sequence>MPVEFLTSEQKDQYGQFTVEPSPEQLAKYFLFDDHDRSLIFRHRGQHNRLGFAIQLGTLRFLGTFLSDPTEVPVNVYQYVAKQLNIDIGDLACYRDGESRWDHTSEICKAFGYTYFNDQPIHWKLVRWLYTRAWLSTERPSILFDITTARCVDQKIILPGVTILERLISQVRDRANLMLWKKLSHLPNSEQRNRLENILKPDSQHRQSVLDLLRRSPTNPSVSGLLKAIERLKVIRSLGAQNWNLSHIPIGRIRMLARYASMAMEQVFSTMARGANRKDEKTRLRTIRDLDSAARKLGEACSLLLDENVSATDLRKIIFSKIPKNDLESSVQTVASLTKPQGQTVAFDELFRNYSTVRRYLPKLMETLQFYANSAGQSAVRIWEFLAASESKSGKHKYSDAPLDGISPFWRKLVTKDLTNTIDPCGYTFWAIDRMYDALKKHDIYVRDSQHYGDPREQLLQGSAWETARPQILRMLEWPSSAEEALEPLAKELDQAYRKAAERWADNPVVRIESFAGHDRLILSPLDKLEESESVKILRNQVRSLLPRIDLPELILEVDQWTNFTAAFTHISQGDSRMKDLNISSCAILIARSCNIGLDPVVKPSISSLEYDRLTWVEQNYFRTETITKANAALVAYHAPLELAQVWGGGEVASADGLRFVIPVKTIHSGPNPKYFGAGRGVTYYNFTSDQFMGFHGIVIPGTIRDSLYLLEGILEQQTVLQPKEIMTDTAGYSDIIFGLFGLLGYQFSPRIADVGSLRFWRFDPNADYGELNKLAKHRIRKDIIGRYWDDMLRVAGSLKLGTVNSTQLIRTLQRDGKPTMLARVIGELGRIFKTKHLLMVMDDPNYRRKILTQLNRGESRHNLARNVFYGKKGELHQAYREGQEDQLGALGLVVNAIILWNTRYMAIALDALRKEGKTIDEADVQRLSPLGFDHINIVGRYSFHLPKEIEHGALRPLMKIDIK</sequence>
<evidence type="ECO:0000256" key="4">
    <source>
        <dbReference type="ARBA" id="ARBA00023172"/>
    </source>
</evidence>
<evidence type="ECO:0000259" key="6">
    <source>
        <dbReference type="Pfam" id="PF13700"/>
    </source>
</evidence>
<reference evidence="7" key="1">
    <citation type="submission" date="2021-11" db="EMBL/GenBank/DDBJ databases">
        <title>Description of a new species Pelosinus isolated from the bottom sediments of Lake Baikal.</title>
        <authorList>
            <person name="Zakharyuk A."/>
        </authorList>
    </citation>
    <scope>NUCLEOTIDE SEQUENCE</scope>
    <source>
        <strain evidence="7">Bkl1</strain>
    </source>
</reference>
<dbReference type="EMBL" id="JAJHJB010000087">
    <property type="protein sequence ID" value="MCC5468645.1"/>
    <property type="molecule type" value="Genomic_DNA"/>
</dbReference>
<keyword evidence="8" id="KW-1185">Reference proteome</keyword>
<dbReference type="Pfam" id="PF13700">
    <property type="entry name" value="DUF4158"/>
    <property type="match status" value="1"/>
</dbReference>
<evidence type="ECO:0000259" key="5">
    <source>
        <dbReference type="Pfam" id="PF01526"/>
    </source>
</evidence>
<dbReference type="InterPro" id="IPR025296">
    <property type="entry name" value="DUF4158"/>
</dbReference>
<keyword evidence="4" id="KW-0233">DNA recombination</keyword>
<feature type="domain" description="Tn3 transposase DDE" evidence="5">
    <location>
        <begin position="553"/>
        <end position="942"/>
    </location>
</feature>
<evidence type="ECO:0000256" key="2">
    <source>
        <dbReference type="ARBA" id="ARBA00022578"/>
    </source>
</evidence>
<name>A0ABS8HZS6_9FIRM</name>
<evidence type="ECO:0000313" key="7">
    <source>
        <dbReference type="EMBL" id="MCC5468645.1"/>
    </source>
</evidence>
<dbReference type="RefSeq" id="WP_229537508.1">
    <property type="nucleotide sequence ID" value="NZ_JAJHJB010000087.1"/>
</dbReference>
<dbReference type="Proteomes" id="UP001165492">
    <property type="component" value="Unassembled WGS sequence"/>
</dbReference>
<evidence type="ECO:0000256" key="3">
    <source>
        <dbReference type="ARBA" id="ARBA00023125"/>
    </source>
</evidence>
<feature type="domain" description="DUF4158" evidence="6">
    <location>
        <begin position="5"/>
        <end position="171"/>
    </location>
</feature>